<dbReference type="GO" id="GO:0005524">
    <property type="term" value="F:ATP binding"/>
    <property type="evidence" value="ECO:0007669"/>
    <property type="project" value="UniProtKB-KW"/>
</dbReference>
<dbReference type="InterPro" id="IPR015860">
    <property type="entry name" value="ABC_transpr_TagH-like"/>
</dbReference>
<dbReference type="CDD" id="cd03220">
    <property type="entry name" value="ABC_KpsT_Wzt"/>
    <property type="match status" value="1"/>
</dbReference>
<dbReference type="GO" id="GO:0140359">
    <property type="term" value="F:ABC-type transporter activity"/>
    <property type="evidence" value="ECO:0007669"/>
    <property type="project" value="InterPro"/>
</dbReference>
<accession>A0A4Y6PTP0</accession>
<dbReference type="RefSeq" id="WP_141198186.1">
    <property type="nucleotide sequence ID" value="NZ_CP041186.1"/>
</dbReference>
<comment type="similarity">
    <text evidence="1">Belongs to the ABC transporter superfamily.</text>
</comment>
<organism evidence="6 7">
    <name type="scientific">Persicimonas caeni</name>
    <dbReference type="NCBI Taxonomy" id="2292766"/>
    <lineage>
        <taxon>Bacteria</taxon>
        <taxon>Deltaproteobacteria</taxon>
        <taxon>Bradymonadales</taxon>
        <taxon>Bradymonadaceae</taxon>
        <taxon>Persicimonas</taxon>
    </lineage>
</organism>
<dbReference type="SMART" id="SM00382">
    <property type="entry name" value="AAA"/>
    <property type="match status" value="1"/>
</dbReference>
<evidence type="ECO:0000256" key="2">
    <source>
        <dbReference type="ARBA" id="ARBA00022448"/>
    </source>
</evidence>
<dbReference type="InterPro" id="IPR027417">
    <property type="entry name" value="P-loop_NTPase"/>
</dbReference>
<dbReference type="AlphaFoldDB" id="A0A4Y6PTP0"/>
<keyword evidence="7" id="KW-1185">Reference proteome</keyword>
<accession>A0A5B8Y6U9</accession>
<protein>
    <submittedName>
        <fullName evidence="6">ABC transporter ATP-binding protein</fullName>
    </submittedName>
</protein>
<gene>
    <name evidence="6" type="ORF">FIV42_13395</name>
</gene>
<dbReference type="InterPro" id="IPR029439">
    <property type="entry name" value="Wzt_C"/>
</dbReference>
<dbReference type="OrthoDB" id="9809450at2"/>
<reference evidence="6 7" key="1">
    <citation type="submission" date="2019-06" db="EMBL/GenBank/DDBJ databases">
        <title>Persicimonas caeni gen. nov., sp. nov., a predatory bacterium isolated from solar saltern.</title>
        <authorList>
            <person name="Wang S."/>
        </authorList>
    </citation>
    <scope>NUCLEOTIDE SEQUENCE [LARGE SCALE GENOMIC DNA]</scope>
    <source>
        <strain evidence="6 7">YN101</strain>
    </source>
</reference>
<dbReference type="SUPFAM" id="SSF52540">
    <property type="entry name" value="P-loop containing nucleoside triphosphate hydrolases"/>
    <property type="match status" value="1"/>
</dbReference>
<dbReference type="PROSITE" id="PS50893">
    <property type="entry name" value="ABC_TRANSPORTER_2"/>
    <property type="match status" value="1"/>
</dbReference>
<dbReference type="InterPro" id="IPR050683">
    <property type="entry name" value="Bact_Polysacc_Export_ATP-bd"/>
</dbReference>
<dbReference type="Gene3D" id="2.70.50.60">
    <property type="entry name" value="abc- transporter (atp binding component) like domain"/>
    <property type="match status" value="1"/>
</dbReference>
<keyword evidence="4 6" id="KW-0067">ATP-binding</keyword>
<proteinExistence type="inferred from homology"/>
<name>A0A4Y6PTP0_PERCE</name>
<sequence>MNDVAISVDQLSKRYRIGTRDEQQDTLIGALNSWLKAPLKNFRRIRRLSRFDGPQADDLIWALREVSFEVARGEVLGVIGRNGAGKSTLLKVLSRITEPSSGRAVLNGRVASLLEVGTGFHSELTGRDNIFLNGTILGMSKAEISEKFDEIVAFSGVGKFIDTPVKRYSSGMRVRLAFSVAAHLEPEILLIDEVLAVGDIAFQKKCLGKMEEVASQGRTILFVSHDMGAVSDLCDRTVLLDEGELVCAGPTDEVISHYFATVDQQMNSDGSRCWSDLGTAPGGEQLRLCQIALRDSTGRRTSTMSVQDPITIEFVYRVLEEVRGMRFVMKMRRATGELVLASTDHLQRTETLSPGVYRGACQIPGKLLNRGRYYITLHAGIPGQKVLLQGQEWVGFTAEGQTAHGSRYPEKWPGVVAPELEWQVDEPLVDSREQLAAVAGIE</sequence>
<keyword evidence="2" id="KW-0813">Transport</keyword>
<dbReference type="PANTHER" id="PTHR46743">
    <property type="entry name" value="TEICHOIC ACIDS EXPORT ATP-BINDING PROTEIN TAGH"/>
    <property type="match status" value="1"/>
</dbReference>
<dbReference type="InterPro" id="IPR003593">
    <property type="entry name" value="AAA+_ATPase"/>
</dbReference>
<evidence type="ECO:0000313" key="6">
    <source>
        <dbReference type="EMBL" id="QDG51706.1"/>
    </source>
</evidence>
<feature type="domain" description="ABC transporter" evidence="5">
    <location>
        <begin position="43"/>
        <end position="267"/>
    </location>
</feature>
<dbReference type="GO" id="GO:0016020">
    <property type="term" value="C:membrane"/>
    <property type="evidence" value="ECO:0007669"/>
    <property type="project" value="InterPro"/>
</dbReference>
<dbReference type="Proteomes" id="UP000315995">
    <property type="component" value="Chromosome"/>
</dbReference>
<dbReference type="InterPro" id="IPR017871">
    <property type="entry name" value="ABC_transporter-like_CS"/>
</dbReference>
<evidence type="ECO:0000256" key="1">
    <source>
        <dbReference type="ARBA" id="ARBA00005417"/>
    </source>
</evidence>
<dbReference type="PANTHER" id="PTHR46743:SF2">
    <property type="entry name" value="TEICHOIC ACIDS EXPORT ATP-BINDING PROTEIN TAGH"/>
    <property type="match status" value="1"/>
</dbReference>
<dbReference type="InterPro" id="IPR003439">
    <property type="entry name" value="ABC_transporter-like_ATP-bd"/>
</dbReference>
<keyword evidence="3" id="KW-0547">Nucleotide-binding</keyword>
<evidence type="ECO:0000313" key="7">
    <source>
        <dbReference type="Proteomes" id="UP000315995"/>
    </source>
</evidence>
<evidence type="ECO:0000259" key="5">
    <source>
        <dbReference type="PROSITE" id="PS50893"/>
    </source>
</evidence>
<evidence type="ECO:0000256" key="3">
    <source>
        <dbReference type="ARBA" id="ARBA00022741"/>
    </source>
</evidence>
<dbReference type="GO" id="GO:0016887">
    <property type="term" value="F:ATP hydrolysis activity"/>
    <property type="evidence" value="ECO:0007669"/>
    <property type="project" value="InterPro"/>
</dbReference>
<dbReference type="EMBL" id="CP041186">
    <property type="protein sequence ID" value="QDG51706.1"/>
    <property type="molecule type" value="Genomic_DNA"/>
</dbReference>
<dbReference type="PROSITE" id="PS00211">
    <property type="entry name" value="ABC_TRANSPORTER_1"/>
    <property type="match status" value="1"/>
</dbReference>
<dbReference type="Pfam" id="PF00005">
    <property type="entry name" value="ABC_tran"/>
    <property type="match status" value="1"/>
</dbReference>
<dbReference type="Gene3D" id="3.40.50.300">
    <property type="entry name" value="P-loop containing nucleotide triphosphate hydrolases"/>
    <property type="match status" value="1"/>
</dbReference>
<dbReference type="CDD" id="cd10147">
    <property type="entry name" value="Wzt_C-like"/>
    <property type="match status" value="1"/>
</dbReference>
<evidence type="ECO:0000256" key="4">
    <source>
        <dbReference type="ARBA" id="ARBA00022840"/>
    </source>
</evidence>